<name>A0ACB8WHE3_9TELE</name>
<protein>
    <submittedName>
        <fullName evidence="1">Uncharacterized protein</fullName>
    </submittedName>
</protein>
<reference evidence="1" key="1">
    <citation type="submission" date="2022-04" db="EMBL/GenBank/DDBJ databases">
        <title>Jade perch genome.</title>
        <authorList>
            <person name="Chao B."/>
        </authorList>
    </citation>
    <scope>NUCLEOTIDE SEQUENCE</scope>
    <source>
        <strain evidence="1">CB-2022</strain>
    </source>
</reference>
<evidence type="ECO:0000313" key="2">
    <source>
        <dbReference type="Proteomes" id="UP000831701"/>
    </source>
</evidence>
<sequence>MSSIEKISRNWHKRWPEIDQPWLVEGTLNSEVIKTIRVLVSTYKAEQRNGKKGQRRKEKRQTELGVLELFEKEGQKLLKASKNKMEKLSEKIGKNLEEAGQLMAKANAPYSHMSPVKSPPPYEKDTKSTKVYPQLPVK</sequence>
<accession>A0ACB8WHE3</accession>
<evidence type="ECO:0000313" key="1">
    <source>
        <dbReference type="EMBL" id="KAI3367262.1"/>
    </source>
</evidence>
<proteinExistence type="predicted"/>
<gene>
    <name evidence="1" type="ORF">L3Q82_008149</name>
</gene>
<comment type="caution">
    <text evidence="1">The sequence shown here is derived from an EMBL/GenBank/DDBJ whole genome shotgun (WGS) entry which is preliminary data.</text>
</comment>
<dbReference type="Proteomes" id="UP000831701">
    <property type="component" value="Chromosome 9"/>
</dbReference>
<keyword evidence="2" id="KW-1185">Reference proteome</keyword>
<organism evidence="1 2">
    <name type="scientific">Scortum barcoo</name>
    <name type="common">barcoo grunter</name>
    <dbReference type="NCBI Taxonomy" id="214431"/>
    <lineage>
        <taxon>Eukaryota</taxon>
        <taxon>Metazoa</taxon>
        <taxon>Chordata</taxon>
        <taxon>Craniata</taxon>
        <taxon>Vertebrata</taxon>
        <taxon>Euteleostomi</taxon>
        <taxon>Actinopterygii</taxon>
        <taxon>Neopterygii</taxon>
        <taxon>Teleostei</taxon>
        <taxon>Neoteleostei</taxon>
        <taxon>Acanthomorphata</taxon>
        <taxon>Eupercaria</taxon>
        <taxon>Centrarchiformes</taxon>
        <taxon>Terapontoidei</taxon>
        <taxon>Terapontidae</taxon>
        <taxon>Scortum</taxon>
    </lineage>
</organism>
<dbReference type="EMBL" id="CM041539">
    <property type="protein sequence ID" value="KAI3367262.1"/>
    <property type="molecule type" value="Genomic_DNA"/>
</dbReference>